<sequence length="279" mass="31251">MRQTLPTPVAWAEDLDAFSRWMTAADYPQSTRYLRSYHMRRFAHHTGLTPREVSLEDITDFLCAREWKKTTRSSYRSTLKSFFGWTTQTGRTEDNPTVYLPRVRADIGVPRPFPEELLRPLLAVAPERERLMIRLGAEAGMRSCEICLVNVSDIVGPIERPSIIAHGKGDKDRRIPIPTSLAQLVRARAGANSGGWAFTGKINGHLSNKRVIEVLSDTMPGDWTGHSLRHRYGTITYAGCKDIRAVQKLMGHASPTTTQIYVSVHDDALHHAASFAAIA</sequence>
<dbReference type="PANTHER" id="PTHR30349">
    <property type="entry name" value="PHAGE INTEGRASE-RELATED"/>
    <property type="match status" value="1"/>
</dbReference>
<gene>
    <name evidence="7" type="ORF">I6G59_16290</name>
</gene>
<evidence type="ECO:0000256" key="4">
    <source>
        <dbReference type="PROSITE-ProRule" id="PRU01248"/>
    </source>
</evidence>
<dbReference type="GO" id="GO:0003677">
    <property type="term" value="F:DNA binding"/>
    <property type="evidence" value="ECO:0007669"/>
    <property type="project" value="UniProtKB-UniRule"/>
</dbReference>
<dbReference type="PROSITE" id="PS51900">
    <property type="entry name" value="CB"/>
    <property type="match status" value="1"/>
</dbReference>
<dbReference type="InterPro" id="IPR050090">
    <property type="entry name" value="Tyrosine_recombinase_XerCD"/>
</dbReference>
<organism evidence="7 8">
    <name type="scientific">Brevibacterium casei</name>
    <dbReference type="NCBI Taxonomy" id="33889"/>
    <lineage>
        <taxon>Bacteria</taxon>
        <taxon>Bacillati</taxon>
        <taxon>Actinomycetota</taxon>
        <taxon>Actinomycetes</taxon>
        <taxon>Micrococcales</taxon>
        <taxon>Brevibacteriaceae</taxon>
        <taxon>Brevibacterium</taxon>
    </lineage>
</organism>
<keyword evidence="2 4" id="KW-0238">DNA-binding</keyword>
<dbReference type="InterPro" id="IPR044068">
    <property type="entry name" value="CB"/>
</dbReference>
<dbReference type="InterPro" id="IPR013762">
    <property type="entry name" value="Integrase-like_cat_sf"/>
</dbReference>
<protein>
    <submittedName>
        <fullName evidence="7">Tyrosine-type recombinase/integrase</fullName>
    </submittedName>
</protein>
<dbReference type="EMBL" id="CP065682">
    <property type="protein sequence ID" value="QPS33468.1"/>
    <property type="molecule type" value="Genomic_DNA"/>
</dbReference>
<dbReference type="Gene3D" id="1.10.150.130">
    <property type="match status" value="1"/>
</dbReference>
<dbReference type="Pfam" id="PF00589">
    <property type="entry name" value="Phage_integrase"/>
    <property type="match status" value="1"/>
</dbReference>
<dbReference type="SUPFAM" id="SSF56349">
    <property type="entry name" value="DNA breaking-rejoining enzymes"/>
    <property type="match status" value="1"/>
</dbReference>
<dbReference type="GO" id="GO:0006310">
    <property type="term" value="P:DNA recombination"/>
    <property type="evidence" value="ECO:0007669"/>
    <property type="project" value="UniProtKB-KW"/>
</dbReference>
<reference evidence="7 8" key="1">
    <citation type="submission" date="2020-12" db="EMBL/GenBank/DDBJ databases">
        <title>FDA dAtabase for Regulatory Grade micrObial Sequences (FDA-ARGOS): Supporting development and validation of Infectious Disease Dx tests.</title>
        <authorList>
            <person name="Sproer C."/>
            <person name="Gronow S."/>
            <person name="Severitt S."/>
            <person name="Schroder I."/>
            <person name="Tallon L."/>
            <person name="Sadzewicz L."/>
            <person name="Zhao X."/>
            <person name="Boylan J."/>
            <person name="Ott S."/>
            <person name="Bowen H."/>
            <person name="Vavikolanu K."/>
            <person name="Mehta A."/>
            <person name="Aluvathingal J."/>
            <person name="Nadendla S."/>
            <person name="Lowell S."/>
            <person name="Myers T."/>
            <person name="Yan Y."/>
            <person name="Sichtig H."/>
        </authorList>
    </citation>
    <scope>NUCLEOTIDE SEQUENCE [LARGE SCALE GENOMIC DNA]</scope>
    <source>
        <strain evidence="7 8">FDAARGOS_902</strain>
    </source>
</reference>
<dbReference type="KEGG" id="bcau:I6G59_16290"/>
<feature type="domain" description="Tyr recombinase" evidence="5">
    <location>
        <begin position="108"/>
        <end position="276"/>
    </location>
</feature>
<feature type="domain" description="Core-binding (CB)" evidence="6">
    <location>
        <begin position="9"/>
        <end position="87"/>
    </location>
</feature>
<dbReference type="PANTHER" id="PTHR30349:SF64">
    <property type="entry name" value="PROPHAGE INTEGRASE INTD-RELATED"/>
    <property type="match status" value="1"/>
</dbReference>
<dbReference type="Gene3D" id="1.10.443.10">
    <property type="entry name" value="Intergrase catalytic core"/>
    <property type="match status" value="1"/>
</dbReference>
<dbReference type="InterPro" id="IPR011010">
    <property type="entry name" value="DNA_brk_join_enz"/>
</dbReference>
<name>A0A7T2TGG4_9MICO</name>
<dbReference type="RefSeq" id="WP_197931916.1">
    <property type="nucleotide sequence ID" value="NZ_CP065682.1"/>
</dbReference>
<comment type="similarity">
    <text evidence="1">Belongs to the 'phage' integrase family.</text>
</comment>
<dbReference type="GO" id="GO:0015074">
    <property type="term" value="P:DNA integration"/>
    <property type="evidence" value="ECO:0007669"/>
    <property type="project" value="InterPro"/>
</dbReference>
<evidence type="ECO:0000256" key="1">
    <source>
        <dbReference type="ARBA" id="ARBA00008857"/>
    </source>
</evidence>
<evidence type="ECO:0000313" key="7">
    <source>
        <dbReference type="EMBL" id="QPS33468.1"/>
    </source>
</evidence>
<keyword evidence="3" id="KW-0233">DNA recombination</keyword>
<dbReference type="InterPro" id="IPR010998">
    <property type="entry name" value="Integrase_recombinase_N"/>
</dbReference>
<dbReference type="InterPro" id="IPR002104">
    <property type="entry name" value="Integrase_catalytic"/>
</dbReference>
<dbReference type="PROSITE" id="PS51898">
    <property type="entry name" value="TYR_RECOMBINASE"/>
    <property type="match status" value="1"/>
</dbReference>
<dbReference type="CDD" id="cd00397">
    <property type="entry name" value="DNA_BRE_C"/>
    <property type="match status" value="1"/>
</dbReference>
<dbReference type="Proteomes" id="UP000594979">
    <property type="component" value="Chromosome"/>
</dbReference>
<accession>A0A7T2TGG4</accession>
<evidence type="ECO:0000313" key="8">
    <source>
        <dbReference type="Proteomes" id="UP000594979"/>
    </source>
</evidence>
<evidence type="ECO:0000259" key="5">
    <source>
        <dbReference type="PROSITE" id="PS51898"/>
    </source>
</evidence>
<evidence type="ECO:0000259" key="6">
    <source>
        <dbReference type="PROSITE" id="PS51900"/>
    </source>
</evidence>
<evidence type="ECO:0000256" key="2">
    <source>
        <dbReference type="ARBA" id="ARBA00023125"/>
    </source>
</evidence>
<dbReference type="AlphaFoldDB" id="A0A7T2TGG4"/>
<proteinExistence type="inferred from homology"/>
<evidence type="ECO:0000256" key="3">
    <source>
        <dbReference type="ARBA" id="ARBA00023172"/>
    </source>
</evidence>